<keyword evidence="3 11" id="KW-0813">Transport</keyword>
<dbReference type="RefSeq" id="WP_142514273.1">
    <property type="nucleotide sequence ID" value="NZ_CABGGW010000048.1"/>
</dbReference>
<evidence type="ECO:0000256" key="6">
    <source>
        <dbReference type="ARBA" id="ARBA00022692"/>
    </source>
</evidence>
<evidence type="ECO:0000313" key="15">
    <source>
        <dbReference type="Proteomes" id="UP000317374"/>
    </source>
</evidence>
<dbReference type="FunFam" id="2.60.40.3110:FF:000001">
    <property type="entry name" value="Putative fimbrial outer membrane usher"/>
    <property type="match status" value="1"/>
</dbReference>
<dbReference type="Gene3D" id="2.60.40.2070">
    <property type="match status" value="1"/>
</dbReference>
<evidence type="ECO:0000259" key="12">
    <source>
        <dbReference type="Pfam" id="PF13953"/>
    </source>
</evidence>
<dbReference type="PANTHER" id="PTHR30451">
    <property type="entry name" value="OUTER MEMBRANE USHER PROTEIN"/>
    <property type="match status" value="1"/>
</dbReference>
<accession>A0A564MHL7</accession>
<dbReference type="EMBL" id="CABGGW010000048">
    <property type="protein sequence ID" value="VUS93356.1"/>
    <property type="molecule type" value="Genomic_DNA"/>
</dbReference>
<evidence type="ECO:0000256" key="8">
    <source>
        <dbReference type="ARBA" id="ARBA00023136"/>
    </source>
</evidence>
<evidence type="ECO:0000256" key="5">
    <source>
        <dbReference type="ARBA" id="ARBA00022558"/>
    </source>
</evidence>
<evidence type="ECO:0000256" key="10">
    <source>
        <dbReference type="ARBA" id="ARBA00023237"/>
    </source>
</evidence>
<keyword evidence="6 11" id="KW-0812">Transmembrane</keyword>
<dbReference type="SUPFAM" id="SSF141729">
    <property type="entry name" value="FimD N-terminal domain-like"/>
    <property type="match status" value="1"/>
</dbReference>
<gene>
    <name evidence="14" type="primary">elfC_4</name>
    <name evidence="14" type="ORF">SB6422_03021</name>
</gene>
<dbReference type="Pfam" id="PF13953">
    <property type="entry name" value="PapC_C"/>
    <property type="match status" value="1"/>
</dbReference>
<keyword evidence="7" id="KW-0732">Signal</keyword>
<evidence type="ECO:0000256" key="9">
    <source>
        <dbReference type="ARBA" id="ARBA00023157"/>
    </source>
</evidence>
<dbReference type="InterPro" id="IPR043142">
    <property type="entry name" value="PapC-like_C_sf"/>
</dbReference>
<evidence type="ECO:0000256" key="3">
    <source>
        <dbReference type="ARBA" id="ARBA00022448"/>
    </source>
</evidence>
<sequence length="843" mass="91205">MKALKQISIYYPSFLAVWIALVLSSMWNGAQGRDFFNPALLEIDNPAMKGADLSAFESGAQAPGTYHVDVIINDSQVDTRDIVFYTVKDGGGEVVLEPCLTVEQLRSYGVKTAQFPALSGKGECANLSAIPQASSEFLFNTQKLRLSVPQAALSPVARGYVSPELWDEGINAVMLNYMLSGANNWARNQDKNSNNQYANLRPGINVGPWRLRNYTTWNRDSQGTNKWDSVYSYAQRNIIALKAQLTLGDSTAPADIFDSMPFRGGQLASDDDMLPESMSGYAPVVRGIARTHAQVIIRQNSYVIYQNYVAPGAFEISDMYSTGGSGDLNVTIKEADGSEQNFTVPYASLPLLQREGRIKYALIAGQYRSYDSQVDKTPFGQMTGILGLAGGLTIYGGLQESSKYQSIAGGLGKNLGEVGAISSDVTQAWSHPQGQEKQSGQSWRMRYSKNIVATGTNFAIAGYRYSTGGYYGMQEVLDSWGNGNALREQRRNRMEVTLSQALGERVGSFMMSAVREDYWRTNRSASSVSAGYNNSWQGISYGINWTWSKNGGTSGGQTQDSQSSEQVISLNISIPLQRFASSVWANYALNTSKNGGTTHTVGINGMALEGNALNWSVQQGYGTDDVGYNGSANADYRGTYSEVMTGFSYDQNSERLNYGLAGGILAHADGVTLSQPLGETNVLVKAPGATGVGVNNQNGAKTDFRGYTVTNNVSPYRKNDIGLNTATLPDNVDLDITNKTVIPTRGAVVRADYVANVGMRALLTLKQINQQPVPFGALVSLKGNEGRSAIIDEGGQVYLTGLSPQGELIVAWGQDNSQRCRVNYSLAGESSVSGISMAEFTCH</sequence>
<keyword evidence="5 11" id="KW-1029">Fimbrium biogenesis</keyword>
<dbReference type="Pfam" id="PF00577">
    <property type="entry name" value="Usher"/>
    <property type="match status" value="1"/>
</dbReference>
<comment type="similarity">
    <text evidence="2 11">Belongs to the fimbrial export usher family.</text>
</comment>
<dbReference type="AlphaFoldDB" id="A0A564MHL7"/>
<dbReference type="Proteomes" id="UP000317374">
    <property type="component" value="Unassembled WGS sequence"/>
</dbReference>
<proteinExistence type="inferred from homology"/>
<dbReference type="FunFam" id="2.60.40.2610:FF:000001">
    <property type="entry name" value="Outer membrane fimbrial usher protein"/>
    <property type="match status" value="1"/>
</dbReference>
<organism evidence="14 15">
    <name type="scientific">Klebsiella huaxiensis</name>
    <dbReference type="NCBI Taxonomy" id="2153354"/>
    <lineage>
        <taxon>Bacteria</taxon>
        <taxon>Pseudomonadati</taxon>
        <taxon>Pseudomonadota</taxon>
        <taxon>Gammaproteobacteria</taxon>
        <taxon>Enterobacterales</taxon>
        <taxon>Enterobacteriaceae</taxon>
        <taxon>Klebsiella/Raoultella group</taxon>
        <taxon>Klebsiella</taxon>
    </lineage>
</organism>
<dbReference type="PROSITE" id="PS01151">
    <property type="entry name" value="FIMBRIAL_USHER"/>
    <property type="match status" value="1"/>
</dbReference>
<evidence type="ECO:0000256" key="11">
    <source>
        <dbReference type="RuleBase" id="RU003884"/>
    </source>
</evidence>
<dbReference type="Pfam" id="PF13954">
    <property type="entry name" value="PapC_N"/>
    <property type="match status" value="1"/>
</dbReference>
<dbReference type="InterPro" id="IPR000015">
    <property type="entry name" value="Fimb_usher"/>
</dbReference>
<name>A0A564MHL7_9ENTR</name>
<evidence type="ECO:0000256" key="4">
    <source>
        <dbReference type="ARBA" id="ARBA00022452"/>
    </source>
</evidence>
<dbReference type="InterPro" id="IPR025885">
    <property type="entry name" value="PapC_N"/>
</dbReference>
<keyword evidence="8 11" id="KW-0472">Membrane</keyword>
<protein>
    <submittedName>
        <fullName evidence="14">Putative outer membrane usher protein ElfC</fullName>
    </submittedName>
</protein>
<dbReference type="InterPro" id="IPR025949">
    <property type="entry name" value="PapC-like_C"/>
</dbReference>
<reference evidence="14 15" key="1">
    <citation type="submission" date="2019-07" db="EMBL/GenBank/DDBJ databases">
        <authorList>
            <person name="Brisse S."/>
            <person name="Rodrigues C."/>
            <person name="Thorpe H."/>
        </authorList>
    </citation>
    <scope>NUCLEOTIDE SEQUENCE [LARGE SCALE GENOMIC DNA]</scope>
    <source>
        <strain evidence="14">SB6422</strain>
    </source>
</reference>
<keyword evidence="10 11" id="KW-0998">Cell outer membrane</keyword>
<feature type="domain" description="PapC-like C-terminal" evidence="12">
    <location>
        <begin position="762"/>
        <end position="826"/>
    </location>
</feature>
<evidence type="ECO:0000256" key="1">
    <source>
        <dbReference type="ARBA" id="ARBA00004571"/>
    </source>
</evidence>
<evidence type="ECO:0000259" key="13">
    <source>
        <dbReference type="Pfam" id="PF13954"/>
    </source>
</evidence>
<dbReference type="Gene3D" id="3.10.20.410">
    <property type="match status" value="1"/>
</dbReference>
<dbReference type="Gene3D" id="2.60.40.2610">
    <property type="entry name" value="Outer membrane usher protein FimD, plug domain"/>
    <property type="match status" value="1"/>
</dbReference>
<dbReference type="GO" id="GO:0009297">
    <property type="term" value="P:pilus assembly"/>
    <property type="evidence" value="ECO:0007669"/>
    <property type="project" value="InterPro"/>
</dbReference>
<dbReference type="FunFam" id="3.10.20.410:FF:000001">
    <property type="entry name" value="Fimbrial outer membrane usher protein"/>
    <property type="match status" value="1"/>
</dbReference>
<keyword evidence="4" id="KW-1134">Transmembrane beta strand</keyword>
<feature type="domain" description="PapC N-terminal" evidence="13">
    <location>
        <begin position="36"/>
        <end position="180"/>
    </location>
</feature>
<evidence type="ECO:0000256" key="2">
    <source>
        <dbReference type="ARBA" id="ARBA00008064"/>
    </source>
</evidence>
<dbReference type="GO" id="GO:0015473">
    <property type="term" value="F:fimbrial usher porin activity"/>
    <property type="evidence" value="ECO:0007669"/>
    <property type="project" value="InterPro"/>
</dbReference>
<dbReference type="OrthoDB" id="6554712at2"/>
<dbReference type="PANTHER" id="PTHR30451:SF21">
    <property type="entry name" value="FIMBRIAL USHER DOMAIN-CONTAINING PROTEIN YDET-RELATED"/>
    <property type="match status" value="1"/>
</dbReference>
<comment type="subcellular location">
    <subcellularLocation>
        <location evidence="1 11">Cell outer membrane</location>
        <topology evidence="1 11">Multi-pass membrane protein</topology>
    </subcellularLocation>
</comment>
<dbReference type="Gene3D" id="2.60.40.3110">
    <property type="match status" value="1"/>
</dbReference>
<keyword evidence="9" id="KW-1015">Disulfide bond</keyword>
<dbReference type="InterPro" id="IPR037224">
    <property type="entry name" value="PapC_N_sf"/>
</dbReference>
<dbReference type="InterPro" id="IPR042186">
    <property type="entry name" value="FimD_plug_dom"/>
</dbReference>
<evidence type="ECO:0000313" key="14">
    <source>
        <dbReference type="EMBL" id="VUS93356.1"/>
    </source>
</evidence>
<evidence type="ECO:0000256" key="7">
    <source>
        <dbReference type="ARBA" id="ARBA00022729"/>
    </source>
</evidence>
<dbReference type="InterPro" id="IPR018030">
    <property type="entry name" value="Fimbrial_membr_usher_CS"/>
</dbReference>
<dbReference type="GO" id="GO:0009279">
    <property type="term" value="C:cell outer membrane"/>
    <property type="evidence" value="ECO:0007669"/>
    <property type="project" value="UniProtKB-SubCell"/>
</dbReference>